<dbReference type="Pfam" id="PF25990">
    <property type="entry name" value="Beta-barrel_YknX"/>
    <property type="match status" value="1"/>
</dbReference>
<dbReference type="SUPFAM" id="SSF111369">
    <property type="entry name" value="HlyD-like secretion proteins"/>
    <property type="match status" value="2"/>
</dbReference>
<dbReference type="EMBL" id="AP023421">
    <property type="protein sequence ID" value="BCK85655.1"/>
    <property type="molecule type" value="Genomic_DNA"/>
</dbReference>
<evidence type="ECO:0000259" key="2">
    <source>
        <dbReference type="Pfam" id="PF25973"/>
    </source>
</evidence>
<protein>
    <recommendedName>
        <fullName evidence="6">Efflux RND transporter periplasmic adaptor subunit</fullName>
    </recommendedName>
</protein>
<dbReference type="RefSeq" id="WP_213543720.1">
    <property type="nucleotide sequence ID" value="NZ_AP023421.1"/>
</dbReference>
<dbReference type="Gene3D" id="2.40.420.20">
    <property type="match status" value="1"/>
</dbReference>
<dbReference type="InterPro" id="IPR058636">
    <property type="entry name" value="Beta-barrel_YknX"/>
</dbReference>
<name>A0A810QGJ3_9FIRM</name>
<dbReference type="PANTHER" id="PTHR30469:SF33">
    <property type="entry name" value="SLR1207 PROTEIN"/>
    <property type="match status" value="1"/>
</dbReference>
<evidence type="ECO:0000313" key="5">
    <source>
        <dbReference type="Proteomes" id="UP000679848"/>
    </source>
</evidence>
<gene>
    <name evidence="4" type="ORF">MM59RIKEN_29740</name>
</gene>
<dbReference type="Proteomes" id="UP000679848">
    <property type="component" value="Plasmid pMM59_01"/>
</dbReference>
<geneLocation type="plasmid" evidence="4 5">
    <name>pMM59_01</name>
</geneLocation>
<feature type="domain" description="YknX-like beta-barrel" evidence="3">
    <location>
        <begin position="369"/>
        <end position="442"/>
    </location>
</feature>
<evidence type="ECO:0000256" key="1">
    <source>
        <dbReference type="ARBA" id="ARBA00009477"/>
    </source>
</evidence>
<dbReference type="PANTHER" id="PTHR30469">
    <property type="entry name" value="MULTIDRUG RESISTANCE PROTEIN MDTA"/>
    <property type="match status" value="1"/>
</dbReference>
<dbReference type="GO" id="GO:1990281">
    <property type="term" value="C:efflux pump complex"/>
    <property type="evidence" value="ECO:0007669"/>
    <property type="project" value="TreeGrafter"/>
</dbReference>
<feature type="domain" description="CzcB-like barrel-sandwich hybrid" evidence="2">
    <location>
        <begin position="267"/>
        <end position="352"/>
    </location>
</feature>
<dbReference type="GO" id="GO:0015562">
    <property type="term" value="F:efflux transmembrane transporter activity"/>
    <property type="evidence" value="ECO:0007669"/>
    <property type="project" value="TreeGrafter"/>
</dbReference>
<keyword evidence="4" id="KW-0614">Plasmid</keyword>
<dbReference type="AlphaFoldDB" id="A0A810QGJ3"/>
<keyword evidence="5" id="KW-1185">Reference proteome</keyword>
<dbReference type="InterPro" id="IPR058647">
    <property type="entry name" value="BSH_CzcB-like"/>
</dbReference>
<dbReference type="Gene3D" id="2.40.50.100">
    <property type="match status" value="3"/>
</dbReference>
<sequence>MMNETLIPEEPPKKKFPRLGKRGKIAAGALAVVVLAALVLPRLGQGTAAAVLPYQLYQAARQNLTVSVSGSATLEPADSYQVTTLISGTIQDAPFEEGAMVEKGALLYAMDHSDAQDSVNRANLSREQAQVSYQQAQEALHPTASISGTINEVFVHDGDSVSAGTALARIMGSTDLTIDFLFPYAEPSAFYVGQAATVYIGEFEAPVQGTVVSVSDSTTITSNGKSSSSVRVKLDNPGVVSDSYTASAVIGTYTSYGNSHITMGSSATVYASGSGTVTGFDKLAGSSVTKGEVLCTVESEAIRSQIENARLSLESARLSASTASGNLEDYNITSPISGTVIEKNFKAGDKVDGVSSGTLAVIYDLSCLKMEMDVSELDIGKVQVGQRVEITANALPGEVFTGTVEKVSINGTTTNGFTNYPVTISVTDYGELKPGMNVSATILCDSAENALCVPVDAVARGNTVLVPAAGALSEDGASVADPSKLEERQVVLGRSNAEYIEITSGLEEGETVAYMEQSAEVGG</sequence>
<accession>A0A810QGJ3</accession>
<reference evidence="4" key="1">
    <citation type="submission" date="2020-09" db="EMBL/GenBank/DDBJ databases">
        <title>New species isolated from human feces.</title>
        <authorList>
            <person name="Kitahara M."/>
            <person name="Shigeno Y."/>
            <person name="Shime M."/>
            <person name="Matsumoto Y."/>
            <person name="Nakamura S."/>
            <person name="Motooka D."/>
            <person name="Fukuoka S."/>
            <person name="Nishikawa H."/>
            <person name="Benno Y."/>
        </authorList>
    </citation>
    <scope>NUCLEOTIDE SEQUENCE</scope>
    <source>
        <strain evidence="4">MM59</strain>
        <plasmid evidence="4">pMM59_01</plasmid>
    </source>
</reference>
<dbReference type="Gene3D" id="2.40.30.170">
    <property type="match status" value="1"/>
</dbReference>
<evidence type="ECO:0008006" key="6">
    <source>
        <dbReference type="Google" id="ProtNLM"/>
    </source>
</evidence>
<comment type="similarity">
    <text evidence="1">Belongs to the membrane fusion protein (MFP) (TC 8.A.1) family.</text>
</comment>
<dbReference type="Pfam" id="PF25973">
    <property type="entry name" value="BSH_CzcB"/>
    <property type="match status" value="1"/>
</dbReference>
<proteinExistence type="inferred from homology"/>
<dbReference type="KEGG" id="pfaa:MM59RIKEN_29740"/>
<dbReference type="NCBIfam" id="TIGR01730">
    <property type="entry name" value="RND_mfp"/>
    <property type="match status" value="1"/>
</dbReference>
<dbReference type="InterPro" id="IPR006143">
    <property type="entry name" value="RND_pump_MFP"/>
</dbReference>
<evidence type="ECO:0000313" key="4">
    <source>
        <dbReference type="EMBL" id="BCK85655.1"/>
    </source>
</evidence>
<evidence type="ECO:0000259" key="3">
    <source>
        <dbReference type="Pfam" id="PF25990"/>
    </source>
</evidence>
<organism evidence="4 5">
    <name type="scientific">Pusillibacter faecalis</name>
    <dbReference type="NCBI Taxonomy" id="2714358"/>
    <lineage>
        <taxon>Bacteria</taxon>
        <taxon>Bacillati</taxon>
        <taxon>Bacillota</taxon>
        <taxon>Clostridia</taxon>
        <taxon>Eubacteriales</taxon>
        <taxon>Oscillospiraceae</taxon>
        <taxon>Pusillibacter</taxon>
    </lineage>
</organism>